<name>A0A1V6X8X1_PENNA</name>
<proteinExistence type="predicted"/>
<organism evidence="1 2">
    <name type="scientific">Penicillium nalgiovense</name>
    <dbReference type="NCBI Taxonomy" id="60175"/>
    <lineage>
        <taxon>Eukaryota</taxon>
        <taxon>Fungi</taxon>
        <taxon>Dikarya</taxon>
        <taxon>Ascomycota</taxon>
        <taxon>Pezizomycotina</taxon>
        <taxon>Eurotiomycetes</taxon>
        <taxon>Eurotiomycetidae</taxon>
        <taxon>Eurotiales</taxon>
        <taxon>Aspergillaceae</taxon>
        <taxon>Penicillium</taxon>
    </lineage>
</organism>
<protein>
    <recommendedName>
        <fullName evidence="3">Transposase</fullName>
    </recommendedName>
</protein>
<dbReference type="Proteomes" id="UP000191691">
    <property type="component" value="Unassembled WGS sequence"/>
</dbReference>
<evidence type="ECO:0000313" key="1">
    <source>
        <dbReference type="EMBL" id="OQE71567.1"/>
    </source>
</evidence>
<evidence type="ECO:0008006" key="3">
    <source>
        <dbReference type="Google" id="ProtNLM"/>
    </source>
</evidence>
<keyword evidence="2" id="KW-1185">Reference proteome</keyword>
<sequence length="51" mass="6010">EYGNRKIKAQRRKSFFRDARLAIDMRRITTVTLPMQIILSHQPATPSRVIK</sequence>
<gene>
    <name evidence="1" type="ORF">PENNAL_c0104G04509</name>
</gene>
<comment type="caution">
    <text evidence="1">The sequence shown here is derived from an EMBL/GenBank/DDBJ whole genome shotgun (WGS) entry which is preliminary data.</text>
</comment>
<dbReference type="AlphaFoldDB" id="A0A1V6X8X1"/>
<dbReference type="EMBL" id="MOOB01000104">
    <property type="protein sequence ID" value="OQE71567.1"/>
    <property type="molecule type" value="Genomic_DNA"/>
</dbReference>
<reference evidence="2" key="1">
    <citation type="journal article" date="2017" name="Nat. Microbiol.">
        <title>Global analysis of biosynthetic gene clusters reveals vast potential of secondary metabolite production in Penicillium species.</title>
        <authorList>
            <person name="Nielsen J.C."/>
            <person name="Grijseels S."/>
            <person name="Prigent S."/>
            <person name="Ji B."/>
            <person name="Dainat J."/>
            <person name="Nielsen K.F."/>
            <person name="Frisvad J.C."/>
            <person name="Workman M."/>
            <person name="Nielsen J."/>
        </authorList>
    </citation>
    <scope>NUCLEOTIDE SEQUENCE [LARGE SCALE GENOMIC DNA]</scope>
    <source>
        <strain evidence="2">IBT 13039</strain>
    </source>
</reference>
<accession>A0A1V6X8X1</accession>
<evidence type="ECO:0000313" key="2">
    <source>
        <dbReference type="Proteomes" id="UP000191691"/>
    </source>
</evidence>
<feature type="non-terminal residue" evidence="1">
    <location>
        <position position="1"/>
    </location>
</feature>